<dbReference type="Pfam" id="PF04055">
    <property type="entry name" value="Radical_SAM"/>
    <property type="match status" value="1"/>
</dbReference>
<evidence type="ECO:0000313" key="6">
    <source>
        <dbReference type="EMBL" id="KKL59261.1"/>
    </source>
</evidence>
<evidence type="ECO:0000256" key="4">
    <source>
        <dbReference type="ARBA" id="ARBA00023014"/>
    </source>
</evidence>
<dbReference type="GO" id="GO:0046872">
    <property type="term" value="F:metal ion binding"/>
    <property type="evidence" value="ECO:0007669"/>
    <property type="project" value="UniProtKB-KW"/>
</dbReference>
<evidence type="ECO:0000259" key="5">
    <source>
        <dbReference type="Pfam" id="PF04055"/>
    </source>
</evidence>
<dbReference type="SFLD" id="SFLDS00029">
    <property type="entry name" value="Radical_SAM"/>
    <property type="match status" value="1"/>
</dbReference>
<dbReference type="GO" id="GO:0051536">
    <property type="term" value="F:iron-sulfur cluster binding"/>
    <property type="evidence" value="ECO:0007669"/>
    <property type="project" value="UniProtKB-KW"/>
</dbReference>
<dbReference type="CDD" id="cd01335">
    <property type="entry name" value="Radical_SAM"/>
    <property type="match status" value="1"/>
</dbReference>
<protein>
    <recommendedName>
        <fullName evidence="5">Radical SAM core domain-containing protein</fullName>
    </recommendedName>
</protein>
<feature type="non-terminal residue" evidence="6">
    <location>
        <position position="151"/>
    </location>
</feature>
<evidence type="ECO:0000256" key="2">
    <source>
        <dbReference type="ARBA" id="ARBA00022723"/>
    </source>
</evidence>
<dbReference type="Gene3D" id="3.20.20.70">
    <property type="entry name" value="Aldolase class I"/>
    <property type="match status" value="1"/>
</dbReference>
<dbReference type="EMBL" id="LAZR01029545">
    <property type="protein sequence ID" value="KKL59261.1"/>
    <property type="molecule type" value="Genomic_DNA"/>
</dbReference>
<feature type="domain" description="Radical SAM core" evidence="5">
    <location>
        <begin position="7"/>
        <end position="105"/>
    </location>
</feature>
<evidence type="ECO:0000256" key="3">
    <source>
        <dbReference type="ARBA" id="ARBA00023004"/>
    </source>
</evidence>
<gene>
    <name evidence="6" type="ORF">LCGC14_2217090</name>
</gene>
<keyword evidence="3" id="KW-0408">Iron</keyword>
<organism evidence="6">
    <name type="scientific">marine sediment metagenome</name>
    <dbReference type="NCBI Taxonomy" id="412755"/>
    <lineage>
        <taxon>unclassified sequences</taxon>
        <taxon>metagenomes</taxon>
        <taxon>ecological metagenomes</taxon>
    </lineage>
</organism>
<keyword evidence="2" id="KW-0479">Metal-binding</keyword>
<dbReference type="AlphaFoldDB" id="A0A0F9DZM5"/>
<keyword evidence="1" id="KW-0949">S-adenosyl-L-methionine</keyword>
<dbReference type="InterPro" id="IPR050377">
    <property type="entry name" value="Radical_SAM_PqqE_MftC-like"/>
</dbReference>
<name>A0A0F9DZM5_9ZZZZ</name>
<sequence length="151" mass="17064">MFSQIEINVTGCCTRTCSFCPRGNENTWFNISIMIKIVHELRDYNGLITFSGRGEPLLHVNLPSLIGYAKTTKATVEVITNGDLLDDKKVKGLERAGLDRLLISVYEEEKMDTFKDLTAKSNIVIILRERWHDRTFNNRGGAMNPLAVSLD</sequence>
<proteinExistence type="predicted"/>
<dbReference type="InterPro" id="IPR058240">
    <property type="entry name" value="rSAM_sf"/>
</dbReference>
<dbReference type="GO" id="GO:0003824">
    <property type="term" value="F:catalytic activity"/>
    <property type="evidence" value="ECO:0007669"/>
    <property type="project" value="InterPro"/>
</dbReference>
<dbReference type="InterPro" id="IPR013785">
    <property type="entry name" value="Aldolase_TIM"/>
</dbReference>
<accession>A0A0F9DZM5</accession>
<reference evidence="6" key="1">
    <citation type="journal article" date="2015" name="Nature">
        <title>Complex archaea that bridge the gap between prokaryotes and eukaryotes.</title>
        <authorList>
            <person name="Spang A."/>
            <person name="Saw J.H."/>
            <person name="Jorgensen S.L."/>
            <person name="Zaremba-Niedzwiedzka K."/>
            <person name="Martijn J."/>
            <person name="Lind A.E."/>
            <person name="van Eijk R."/>
            <person name="Schleper C."/>
            <person name="Guy L."/>
            <person name="Ettema T.J."/>
        </authorList>
    </citation>
    <scope>NUCLEOTIDE SEQUENCE</scope>
</reference>
<comment type="caution">
    <text evidence="6">The sequence shown here is derived from an EMBL/GenBank/DDBJ whole genome shotgun (WGS) entry which is preliminary data.</text>
</comment>
<dbReference type="SUPFAM" id="SSF102114">
    <property type="entry name" value="Radical SAM enzymes"/>
    <property type="match status" value="1"/>
</dbReference>
<evidence type="ECO:0000256" key="1">
    <source>
        <dbReference type="ARBA" id="ARBA00022691"/>
    </source>
</evidence>
<dbReference type="InterPro" id="IPR007197">
    <property type="entry name" value="rSAM"/>
</dbReference>
<keyword evidence="4" id="KW-0411">Iron-sulfur</keyword>
<dbReference type="PANTHER" id="PTHR11228">
    <property type="entry name" value="RADICAL SAM DOMAIN PROTEIN"/>
    <property type="match status" value="1"/>
</dbReference>
<dbReference type="PANTHER" id="PTHR11228:SF7">
    <property type="entry name" value="PQQA PEPTIDE CYCLASE"/>
    <property type="match status" value="1"/>
</dbReference>